<gene>
    <name evidence="1" type="ORF">AVL48_27780</name>
</gene>
<dbReference type="Proteomes" id="UP000076321">
    <property type="component" value="Unassembled WGS sequence"/>
</dbReference>
<protein>
    <recommendedName>
        <fullName evidence="3">Major facilitator superfamily (MFS) profile domain-containing protein</fullName>
    </recommendedName>
</protein>
<reference evidence="1 2" key="1">
    <citation type="submission" date="2015-12" db="EMBL/GenBank/DDBJ databases">
        <title>Amycolatopsis regifaucium genome sequencing and assembly.</title>
        <authorList>
            <person name="Mayilraj S."/>
        </authorList>
    </citation>
    <scope>NUCLEOTIDE SEQUENCE [LARGE SCALE GENOMIC DNA]</scope>
    <source>
        <strain evidence="1 2">GY080</strain>
    </source>
</reference>
<dbReference type="SUPFAM" id="SSF103473">
    <property type="entry name" value="MFS general substrate transporter"/>
    <property type="match status" value="1"/>
</dbReference>
<name>A0A154MPI5_9PSEU</name>
<evidence type="ECO:0008006" key="3">
    <source>
        <dbReference type="Google" id="ProtNLM"/>
    </source>
</evidence>
<evidence type="ECO:0000313" key="2">
    <source>
        <dbReference type="Proteomes" id="UP000076321"/>
    </source>
</evidence>
<dbReference type="Gene3D" id="1.20.1720.10">
    <property type="entry name" value="Multidrug resistance protein D"/>
    <property type="match status" value="1"/>
</dbReference>
<dbReference type="InterPro" id="IPR036259">
    <property type="entry name" value="MFS_trans_sf"/>
</dbReference>
<comment type="caution">
    <text evidence="1">The sequence shown here is derived from an EMBL/GenBank/DDBJ whole genome shotgun (WGS) entry which is preliminary data.</text>
</comment>
<proteinExistence type="predicted"/>
<sequence length="64" mass="6962">MVNAYALTFAGLLLLGGKLAALYGRKRVFVVGLVLFIDSAGQRFPSVRPPSWRPCARSSDPVVR</sequence>
<dbReference type="EMBL" id="LQCI01000009">
    <property type="protein sequence ID" value="KZB86000.1"/>
    <property type="molecule type" value="Genomic_DNA"/>
</dbReference>
<organism evidence="1 2">
    <name type="scientific">Amycolatopsis regifaucium</name>
    <dbReference type="NCBI Taxonomy" id="546365"/>
    <lineage>
        <taxon>Bacteria</taxon>
        <taxon>Bacillati</taxon>
        <taxon>Actinomycetota</taxon>
        <taxon>Actinomycetes</taxon>
        <taxon>Pseudonocardiales</taxon>
        <taxon>Pseudonocardiaceae</taxon>
        <taxon>Amycolatopsis</taxon>
    </lineage>
</organism>
<accession>A0A154MPI5</accession>
<evidence type="ECO:0000313" key="1">
    <source>
        <dbReference type="EMBL" id="KZB86000.1"/>
    </source>
</evidence>
<dbReference type="AlphaFoldDB" id="A0A154MPI5"/>